<sequence length="252" mass="27011">VEPQAIKLNTDKLSLMSDKTARLSVSFDPSRTDNRLKGLVWESDNEEIATVSSTGIVTAKKAGVTTIRVRSAVLPDLEDEVIVSVTAPLTYYRFLETSNTTVNLNMIVGAMDDIEILARTKDGSQPNISWKNSDESVVALSAEGSHGTVKALKPGTSTLTIQCADKTLIRKVTVYPVNSLSSLKMEIDNYTSAGLEIGEERPIRVVGSIGQEEVNDRATLTSSNPKVAVIDEAGKLKAIGLGTTTITATVKD</sequence>
<dbReference type="OrthoDB" id="1904974at2"/>
<dbReference type="SMART" id="SM00635">
    <property type="entry name" value="BID_2"/>
    <property type="match status" value="3"/>
</dbReference>
<feature type="non-terminal residue" evidence="2">
    <location>
        <position position="252"/>
    </location>
</feature>
<dbReference type="InterPro" id="IPR003343">
    <property type="entry name" value="Big_2"/>
</dbReference>
<name>B9Y9T4_9FIRM</name>
<protein>
    <submittedName>
        <fullName evidence="2">Bacterial group 2 Ig-like protein</fullName>
    </submittedName>
</protein>
<proteinExistence type="predicted"/>
<dbReference type="PANTHER" id="PTHR23019">
    <property type="entry name" value="NUCLEAR PORE MEMBRANE GLYCOPROTEIN GP210-RELATED"/>
    <property type="match status" value="1"/>
</dbReference>
<evidence type="ECO:0000313" key="3">
    <source>
        <dbReference type="Proteomes" id="UP000005950"/>
    </source>
</evidence>
<dbReference type="Gene3D" id="2.60.40.1080">
    <property type="match status" value="3"/>
</dbReference>
<accession>B9Y9T4</accession>
<dbReference type="STRING" id="545696.HOLDEFILI_02591"/>
<evidence type="ECO:0000259" key="1">
    <source>
        <dbReference type="SMART" id="SM00635"/>
    </source>
</evidence>
<dbReference type="InterPro" id="IPR008964">
    <property type="entry name" value="Invasin/intimin_cell_adhesion"/>
</dbReference>
<feature type="domain" description="BIG2" evidence="1">
    <location>
        <begin position="182"/>
        <end position="252"/>
    </location>
</feature>
<dbReference type="Proteomes" id="UP000005950">
    <property type="component" value="Unassembled WGS sequence"/>
</dbReference>
<dbReference type="InterPro" id="IPR045197">
    <property type="entry name" value="NUP210-like"/>
</dbReference>
<feature type="domain" description="BIG2" evidence="1">
    <location>
        <begin position="96"/>
        <end position="173"/>
    </location>
</feature>
<dbReference type="HOGENOM" id="CLU_1104703_0_0_9"/>
<dbReference type="RefSeq" id="WP_006059756.1">
    <property type="nucleotide sequence ID" value="NZ_GG657558.1"/>
</dbReference>
<feature type="domain" description="BIG2" evidence="1">
    <location>
        <begin position="2"/>
        <end position="81"/>
    </location>
</feature>
<comment type="caution">
    <text evidence="2">The sequence shown here is derived from an EMBL/GenBank/DDBJ whole genome shotgun (WGS) entry which is preliminary data.</text>
</comment>
<dbReference type="PANTHER" id="PTHR23019:SF0">
    <property type="entry name" value="NUCLEAR PORE MEMBRANE GLYCOPROTEIN 210"/>
    <property type="match status" value="1"/>
</dbReference>
<reference evidence="2 3" key="2">
    <citation type="submission" date="2009-02" db="EMBL/GenBank/DDBJ databases">
        <title>Draft genome sequence of Holdemania filiformis DSM 12042.</title>
        <authorList>
            <person name="Sudarsanam P."/>
            <person name="Ley R."/>
            <person name="Guruge J."/>
            <person name="Turnbaugh P.J."/>
            <person name="Mahowald M."/>
            <person name="Liep D."/>
            <person name="Gordon J."/>
        </authorList>
    </citation>
    <scope>NUCLEOTIDE SEQUENCE [LARGE SCALE GENOMIC DNA]</scope>
    <source>
        <strain evidence="2 3">DSM 12042</strain>
    </source>
</reference>
<gene>
    <name evidence="2" type="ORF">HOLDEFILI_02591</name>
</gene>
<dbReference type="AlphaFoldDB" id="B9Y9T4"/>
<dbReference type="Pfam" id="PF02368">
    <property type="entry name" value="Big_2"/>
    <property type="match status" value="2"/>
</dbReference>
<feature type="non-terminal residue" evidence="2">
    <location>
        <position position="1"/>
    </location>
</feature>
<organism evidence="2 3">
    <name type="scientific">Holdemania filiformis DSM 12042</name>
    <dbReference type="NCBI Taxonomy" id="545696"/>
    <lineage>
        <taxon>Bacteria</taxon>
        <taxon>Bacillati</taxon>
        <taxon>Bacillota</taxon>
        <taxon>Erysipelotrichia</taxon>
        <taxon>Erysipelotrichales</taxon>
        <taxon>Erysipelotrichaceae</taxon>
        <taxon>Holdemania</taxon>
    </lineage>
</organism>
<evidence type="ECO:0000313" key="2">
    <source>
        <dbReference type="EMBL" id="EEF67259.1"/>
    </source>
</evidence>
<reference evidence="2 3" key="1">
    <citation type="submission" date="2008-12" db="EMBL/GenBank/DDBJ databases">
        <authorList>
            <person name="Fulton L."/>
            <person name="Clifton S."/>
            <person name="Fulton B."/>
            <person name="Xu J."/>
            <person name="Minx P."/>
            <person name="Pepin K.H."/>
            <person name="Johnson M."/>
            <person name="Bhonagiri V."/>
            <person name="Nash W.E."/>
            <person name="Mardis E.R."/>
            <person name="Wilson R.K."/>
        </authorList>
    </citation>
    <scope>NUCLEOTIDE SEQUENCE [LARGE SCALE GENOMIC DNA]</scope>
    <source>
        <strain evidence="2 3">DSM 12042</strain>
    </source>
</reference>
<dbReference type="EMBL" id="ACCF01000154">
    <property type="protein sequence ID" value="EEF67259.1"/>
    <property type="molecule type" value="Genomic_DNA"/>
</dbReference>
<dbReference type="SUPFAM" id="SSF49373">
    <property type="entry name" value="Invasin/intimin cell-adhesion fragments"/>
    <property type="match status" value="3"/>
</dbReference>